<dbReference type="Proteomes" id="UP000727907">
    <property type="component" value="Unassembled WGS sequence"/>
</dbReference>
<feature type="transmembrane region" description="Helical" evidence="7">
    <location>
        <begin position="59"/>
        <end position="76"/>
    </location>
</feature>
<dbReference type="RefSeq" id="WP_216960626.1">
    <property type="nucleotide sequence ID" value="NZ_JAHOPB010000001.1"/>
</dbReference>
<sequence length="86" mass="9083">MGILWIVVIGFVAGIVARLVSPVPNKPAGFLLTTLLGIGGAFVATFLGQAVGWYRAEQGAGFVAATLGALLVLFIWNRFAVRRPAR</sequence>
<evidence type="ECO:0000313" key="8">
    <source>
        <dbReference type="EMBL" id="MBU8874677.1"/>
    </source>
</evidence>
<evidence type="ECO:0000256" key="1">
    <source>
        <dbReference type="ARBA" id="ARBA00004651"/>
    </source>
</evidence>
<dbReference type="Pfam" id="PF04226">
    <property type="entry name" value="Transgly_assoc"/>
    <property type="match status" value="1"/>
</dbReference>
<evidence type="ECO:0000313" key="9">
    <source>
        <dbReference type="Proteomes" id="UP000727907"/>
    </source>
</evidence>
<dbReference type="EMBL" id="JAHOPB010000001">
    <property type="protein sequence ID" value="MBU8874677.1"/>
    <property type="molecule type" value="Genomic_DNA"/>
</dbReference>
<accession>A0ABS6IJA0</accession>
<comment type="similarity">
    <text evidence="2">Belongs to the UPF0410 family.</text>
</comment>
<keyword evidence="4 7" id="KW-0812">Transmembrane</keyword>
<keyword evidence="9" id="KW-1185">Reference proteome</keyword>
<evidence type="ECO:0000256" key="7">
    <source>
        <dbReference type="SAM" id="Phobius"/>
    </source>
</evidence>
<feature type="transmembrane region" description="Helical" evidence="7">
    <location>
        <begin position="28"/>
        <end position="47"/>
    </location>
</feature>
<evidence type="ECO:0000256" key="6">
    <source>
        <dbReference type="ARBA" id="ARBA00023136"/>
    </source>
</evidence>
<name>A0ABS6IJA0_9HYPH</name>
<dbReference type="InterPro" id="IPR007341">
    <property type="entry name" value="Transgly_assoc"/>
</dbReference>
<dbReference type="PANTHER" id="PTHR33884:SF7">
    <property type="entry name" value="BSL8023 PROTEIN"/>
    <property type="match status" value="1"/>
</dbReference>
<organism evidence="8 9">
    <name type="scientific">Reyranella humidisoli</name>
    <dbReference type="NCBI Taxonomy" id="2849149"/>
    <lineage>
        <taxon>Bacteria</taxon>
        <taxon>Pseudomonadati</taxon>
        <taxon>Pseudomonadota</taxon>
        <taxon>Alphaproteobacteria</taxon>
        <taxon>Hyphomicrobiales</taxon>
        <taxon>Reyranellaceae</taxon>
        <taxon>Reyranella</taxon>
    </lineage>
</organism>
<keyword evidence="6 7" id="KW-0472">Membrane</keyword>
<dbReference type="PANTHER" id="PTHR33884">
    <property type="entry name" value="UPF0410 PROTEIN YMGE"/>
    <property type="match status" value="1"/>
</dbReference>
<protein>
    <submittedName>
        <fullName evidence="8">GlsB/YeaQ/YmgE family stress response membrane protein</fullName>
    </submittedName>
</protein>
<evidence type="ECO:0000256" key="2">
    <source>
        <dbReference type="ARBA" id="ARBA00011006"/>
    </source>
</evidence>
<comment type="subcellular location">
    <subcellularLocation>
        <location evidence="1">Cell membrane</location>
        <topology evidence="1">Multi-pass membrane protein</topology>
    </subcellularLocation>
</comment>
<keyword evidence="5 7" id="KW-1133">Transmembrane helix</keyword>
<evidence type="ECO:0000256" key="4">
    <source>
        <dbReference type="ARBA" id="ARBA00022692"/>
    </source>
</evidence>
<keyword evidence="3" id="KW-1003">Cell membrane</keyword>
<gene>
    <name evidence="8" type="ORF">KQ910_12955</name>
</gene>
<comment type="caution">
    <text evidence="8">The sequence shown here is derived from an EMBL/GenBank/DDBJ whole genome shotgun (WGS) entry which is preliminary data.</text>
</comment>
<reference evidence="8 9" key="1">
    <citation type="submission" date="2021-06" db="EMBL/GenBank/DDBJ databases">
        <authorList>
            <person name="Lee D.H."/>
        </authorList>
    </citation>
    <scope>NUCLEOTIDE SEQUENCE [LARGE SCALE GENOMIC DNA]</scope>
    <source>
        <strain evidence="8 9">MMS21-HV4-11</strain>
    </source>
</reference>
<evidence type="ECO:0000256" key="5">
    <source>
        <dbReference type="ARBA" id="ARBA00022989"/>
    </source>
</evidence>
<evidence type="ECO:0000256" key="3">
    <source>
        <dbReference type="ARBA" id="ARBA00022475"/>
    </source>
</evidence>
<proteinExistence type="inferred from homology"/>